<organism evidence="1 2">
    <name type="scientific">Sabulicella glaciei</name>
    <dbReference type="NCBI Taxonomy" id="2984948"/>
    <lineage>
        <taxon>Bacteria</taxon>
        <taxon>Pseudomonadati</taxon>
        <taxon>Pseudomonadota</taxon>
        <taxon>Alphaproteobacteria</taxon>
        <taxon>Acetobacterales</taxon>
        <taxon>Acetobacteraceae</taxon>
        <taxon>Sabulicella</taxon>
    </lineage>
</organism>
<accession>A0ABT3NRE3</accession>
<comment type="caution">
    <text evidence="1">The sequence shown here is derived from an EMBL/GenBank/DDBJ whole genome shotgun (WGS) entry which is preliminary data.</text>
</comment>
<evidence type="ECO:0000313" key="2">
    <source>
        <dbReference type="Proteomes" id="UP001526430"/>
    </source>
</evidence>
<dbReference type="RefSeq" id="WP_301588433.1">
    <property type="nucleotide sequence ID" value="NZ_JAPFQI010000001.1"/>
</dbReference>
<dbReference type="Proteomes" id="UP001526430">
    <property type="component" value="Unassembled WGS sequence"/>
</dbReference>
<dbReference type="EMBL" id="JAPFQI010000001">
    <property type="protein sequence ID" value="MCW8084733.1"/>
    <property type="molecule type" value="Genomic_DNA"/>
</dbReference>
<name>A0ABT3NRE3_9PROT</name>
<evidence type="ECO:0000313" key="1">
    <source>
        <dbReference type="EMBL" id="MCW8084733.1"/>
    </source>
</evidence>
<sequence length="63" mass="6292">MMIADRTREAVGAAARAANAASERSGSGPADMNAIALAAVTGYLRALGCADEAQRVERAGEAG</sequence>
<proteinExistence type="predicted"/>
<protein>
    <submittedName>
        <fullName evidence="1">Uncharacterized protein</fullName>
    </submittedName>
</protein>
<keyword evidence="2" id="KW-1185">Reference proteome</keyword>
<reference evidence="1 2" key="1">
    <citation type="submission" date="2022-10" db="EMBL/GenBank/DDBJ databases">
        <title>Roseococcus glaciei nov., sp. nov., isolated from glacier.</title>
        <authorList>
            <person name="Liu Q."/>
            <person name="Xin Y.-H."/>
        </authorList>
    </citation>
    <scope>NUCLEOTIDE SEQUENCE [LARGE SCALE GENOMIC DNA]</scope>
    <source>
        <strain evidence="1 2">MDT2-1-1</strain>
    </source>
</reference>
<gene>
    <name evidence="1" type="ORF">OF850_03765</name>
</gene>